<organism evidence="1 2">
    <name type="scientific">Amycolatopsis taiwanensis</name>
    <dbReference type="NCBI Taxonomy" id="342230"/>
    <lineage>
        <taxon>Bacteria</taxon>
        <taxon>Bacillati</taxon>
        <taxon>Actinomycetota</taxon>
        <taxon>Actinomycetes</taxon>
        <taxon>Pseudonocardiales</taxon>
        <taxon>Pseudonocardiaceae</taxon>
        <taxon>Amycolatopsis</taxon>
    </lineage>
</organism>
<gene>
    <name evidence="1" type="ORF">Atai01_18630</name>
</gene>
<protein>
    <submittedName>
        <fullName evidence="1">Uncharacterized protein</fullName>
    </submittedName>
</protein>
<proteinExistence type="predicted"/>
<name>A0A9W6VFU5_9PSEU</name>
<dbReference type="Proteomes" id="UP001165136">
    <property type="component" value="Unassembled WGS sequence"/>
</dbReference>
<sequence>MRSVKQAQAASGSRKRVRLYGVSYPAGTLHGVERRLEPISRWRTPDQQCGDRALSPRPMLARDPFPGTGCESCVVPVTRD</sequence>
<evidence type="ECO:0000313" key="1">
    <source>
        <dbReference type="EMBL" id="GLY65244.1"/>
    </source>
</evidence>
<accession>A0A9W6VFU5</accession>
<keyword evidence="2" id="KW-1185">Reference proteome</keyword>
<dbReference type="EMBL" id="BSTI01000003">
    <property type="protein sequence ID" value="GLY65244.1"/>
    <property type="molecule type" value="Genomic_DNA"/>
</dbReference>
<evidence type="ECO:0000313" key="2">
    <source>
        <dbReference type="Proteomes" id="UP001165136"/>
    </source>
</evidence>
<dbReference type="AlphaFoldDB" id="A0A9W6VFU5"/>
<comment type="caution">
    <text evidence="1">The sequence shown here is derived from an EMBL/GenBank/DDBJ whole genome shotgun (WGS) entry which is preliminary data.</text>
</comment>
<reference evidence="1" key="1">
    <citation type="submission" date="2023-03" db="EMBL/GenBank/DDBJ databases">
        <title>Amycolatopsis taiwanensis NBRC 103393.</title>
        <authorList>
            <person name="Ichikawa N."/>
            <person name="Sato H."/>
            <person name="Tonouchi N."/>
        </authorList>
    </citation>
    <scope>NUCLEOTIDE SEQUENCE</scope>
    <source>
        <strain evidence="1">NBRC 103393</strain>
    </source>
</reference>